<evidence type="ECO:0000256" key="1">
    <source>
        <dbReference type="ARBA" id="ARBA00022741"/>
    </source>
</evidence>
<gene>
    <name evidence="6" type="ORF">THRCLA_07720</name>
</gene>
<dbReference type="GO" id="GO:0005634">
    <property type="term" value="C:nucleus"/>
    <property type="evidence" value="ECO:0007669"/>
    <property type="project" value="TreeGrafter"/>
</dbReference>
<evidence type="ECO:0000256" key="4">
    <source>
        <dbReference type="RuleBase" id="RU000304"/>
    </source>
</evidence>
<evidence type="ECO:0000313" key="7">
    <source>
        <dbReference type="Proteomes" id="UP000243217"/>
    </source>
</evidence>
<keyword evidence="4" id="KW-0418">Kinase</keyword>
<name>A0A1V9ZCE0_9STRA</name>
<dbReference type="Proteomes" id="UP000243217">
    <property type="component" value="Unassembled WGS sequence"/>
</dbReference>
<proteinExistence type="inferred from homology"/>
<comment type="similarity">
    <text evidence="4">Belongs to the protein kinase superfamily.</text>
</comment>
<dbReference type="GO" id="GO:0004674">
    <property type="term" value="F:protein serine/threonine kinase activity"/>
    <property type="evidence" value="ECO:0007669"/>
    <property type="project" value="UniProtKB-KW"/>
</dbReference>
<dbReference type="PROSITE" id="PS50011">
    <property type="entry name" value="PROTEIN_KINASE_DOM"/>
    <property type="match status" value="1"/>
</dbReference>
<dbReference type="InterPro" id="IPR017441">
    <property type="entry name" value="Protein_kinase_ATP_BS"/>
</dbReference>
<feature type="domain" description="Protein kinase" evidence="5">
    <location>
        <begin position="79"/>
        <end position="328"/>
    </location>
</feature>
<dbReference type="InterPro" id="IPR011009">
    <property type="entry name" value="Kinase-like_dom_sf"/>
</dbReference>
<dbReference type="AlphaFoldDB" id="A0A1V9ZCE0"/>
<organism evidence="6 7">
    <name type="scientific">Thraustotheca clavata</name>
    <dbReference type="NCBI Taxonomy" id="74557"/>
    <lineage>
        <taxon>Eukaryota</taxon>
        <taxon>Sar</taxon>
        <taxon>Stramenopiles</taxon>
        <taxon>Oomycota</taxon>
        <taxon>Saprolegniomycetes</taxon>
        <taxon>Saprolegniales</taxon>
        <taxon>Achlyaceae</taxon>
        <taxon>Thraustotheca</taxon>
    </lineage>
</organism>
<dbReference type="EMBL" id="JNBS01002075">
    <property type="protein sequence ID" value="OQR95612.1"/>
    <property type="molecule type" value="Genomic_DNA"/>
</dbReference>
<dbReference type="OrthoDB" id="541276at2759"/>
<dbReference type="GO" id="GO:0005524">
    <property type="term" value="F:ATP binding"/>
    <property type="evidence" value="ECO:0007669"/>
    <property type="project" value="UniProtKB-UniRule"/>
</dbReference>
<keyword evidence="7" id="KW-1185">Reference proteome</keyword>
<reference evidence="6 7" key="1">
    <citation type="journal article" date="2014" name="Genome Biol. Evol.">
        <title>The secreted proteins of Achlya hypogyna and Thraustotheca clavata identify the ancestral oomycete secretome and reveal gene acquisitions by horizontal gene transfer.</title>
        <authorList>
            <person name="Misner I."/>
            <person name="Blouin N."/>
            <person name="Leonard G."/>
            <person name="Richards T.A."/>
            <person name="Lane C.E."/>
        </authorList>
    </citation>
    <scope>NUCLEOTIDE SEQUENCE [LARGE SCALE GENOMIC DNA]</scope>
    <source>
        <strain evidence="6 7">ATCC 34112</strain>
    </source>
</reference>
<dbReference type="GO" id="GO:0044773">
    <property type="term" value="P:mitotic DNA damage checkpoint signaling"/>
    <property type="evidence" value="ECO:0007669"/>
    <property type="project" value="TreeGrafter"/>
</dbReference>
<accession>A0A1V9ZCE0</accession>
<protein>
    <recommendedName>
        <fullName evidence="5">Protein kinase domain-containing protein</fullName>
    </recommendedName>
</protein>
<evidence type="ECO:0000256" key="2">
    <source>
        <dbReference type="ARBA" id="ARBA00022840"/>
    </source>
</evidence>
<evidence type="ECO:0000256" key="3">
    <source>
        <dbReference type="PROSITE-ProRule" id="PRU10141"/>
    </source>
</evidence>
<evidence type="ECO:0000313" key="6">
    <source>
        <dbReference type="EMBL" id="OQR95612.1"/>
    </source>
</evidence>
<dbReference type="PANTHER" id="PTHR44167">
    <property type="entry name" value="OVARIAN-SPECIFIC SERINE/THREONINE-PROTEIN KINASE LOK-RELATED"/>
    <property type="match status" value="1"/>
</dbReference>
<keyword evidence="4" id="KW-0808">Transferase</keyword>
<dbReference type="SUPFAM" id="SSF56112">
    <property type="entry name" value="Protein kinase-like (PK-like)"/>
    <property type="match status" value="1"/>
</dbReference>
<dbReference type="PROSITE" id="PS00108">
    <property type="entry name" value="PROTEIN_KINASE_ST"/>
    <property type="match status" value="1"/>
</dbReference>
<dbReference type="InterPro" id="IPR008271">
    <property type="entry name" value="Ser/Thr_kinase_AS"/>
</dbReference>
<evidence type="ECO:0000259" key="5">
    <source>
        <dbReference type="PROSITE" id="PS50011"/>
    </source>
</evidence>
<feature type="binding site" evidence="3">
    <location>
        <position position="115"/>
    </location>
    <ligand>
        <name>ATP</name>
        <dbReference type="ChEBI" id="CHEBI:30616"/>
    </ligand>
</feature>
<sequence length="423" mass="47348">MNCKAPCAWTVPHLSKSIEIFVLHIITTTTFLPLRLHCANSVSFVKATPWVALCDSIHLPLPTNIAPFTWPSIRSLYTIASDDILGTGCSSDLLIGFEKKTKQQVAIKRIKRARKEHESYQLKDIRYEISSLRALRGHPNVVQLCDYFLPEDDSMIYLVFELAQHGDLLTYLKNHAPLDEAVVQDIMRQLLAAVESCHSLGIIHRDIKLENTLVTAIDGNKITVKLADFGFAVSGGHGLTRRCGSFGYMAPEMQQNKIYGSGVDVWSLGVVAYNLLTMKMPEFDEYGLIDIGPEDNLSENAIDFLLQMLHPTPSYRASATSLQKHPWLQKSTELKVDELAKGLLGFLSKYEAITQEPTATKHMQCITKELDRILSLAALPNALENIANYMVATLDILSVELPMVSVELEAFRESFRRITLASR</sequence>
<dbReference type="InterPro" id="IPR000719">
    <property type="entry name" value="Prot_kinase_dom"/>
</dbReference>
<dbReference type="PANTHER" id="PTHR44167:SF30">
    <property type="entry name" value="PHOSPHORYLASE KINASE"/>
    <property type="match status" value="1"/>
</dbReference>
<dbReference type="Pfam" id="PF00069">
    <property type="entry name" value="Pkinase"/>
    <property type="match status" value="1"/>
</dbReference>
<dbReference type="Gene3D" id="1.10.510.10">
    <property type="entry name" value="Transferase(Phosphotransferase) domain 1"/>
    <property type="match status" value="1"/>
</dbReference>
<dbReference type="SMART" id="SM00220">
    <property type="entry name" value="S_TKc"/>
    <property type="match status" value="1"/>
</dbReference>
<comment type="caution">
    <text evidence="6">The sequence shown here is derived from an EMBL/GenBank/DDBJ whole genome shotgun (WGS) entry which is preliminary data.</text>
</comment>
<keyword evidence="4" id="KW-0723">Serine/threonine-protein kinase</keyword>
<dbReference type="STRING" id="74557.A0A1V9ZCE0"/>
<keyword evidence="1 3" id="KW-0547">Nucleotide-binding</keyword>
<keyword evidence="2 3" id="KW-0067">ATP-binding</keyword>
<dbReference type="PROSITE" id="PS00107">
    <property type="entry name" value="PROTEIN_KINASE_ATP"/>
    <property type="match status" value="1"/>
</dbReference>